<feature type="domain" description="Peptide chain release factor" evidence="4">
    <location>
        <begin position="125"/>
        <end position="240"/>
    </location>
</feature>
<comment type="similarity">
    <text evidence="1">Belongs to the prokaryotic/mitochondrial release factor family.</text>
</comment>
<proteinExistence type="inferred from homology"/>
<dbReference type="Gene3D" id="6.10.140.1950">
    <property type="match status" value="1"/>
</dbReference>
<accession>A0A0D2SBQ4</accession>
<name>A0A0D2SBQ4_GOSRA</name>
<protein>
    <recommendedName>
        <fullName evidence="4">Peptide chain release factor domain-containing protein</fullName>
    </recommendedName>
</protein>
<dbReference type="OrthoDB" id="2019491at2759"/>
<dbReference type="AlphaFoldDB" id="A0A0D2SBQ4"/>
<evidence type="ECO:0000256" key="3">
    <source>
        <dbReference type="ARBA" id="ARBA00022917"/>
    </source>
</evidence>
<dbReference type="NCBIfam" id="NF001859">
    <property type="entry name" value="PRK00591.1"/>
    <property type="match status" value="1"/>
</dbReference>
<dbReference type="PANTHER" id="PTHR43804:SF7">
    <property type="entry name" value="LD18447P"/>
    <property type="match status" value="1"/>
</dbReference>
<dbReference type="GO" id="GO:0005737">
    <property type="term" value="C:cytoplasm"/>
    <property type="evidence" value="ECO:0007669"/>
    <property type="project" value="UniProtKB-ARBA"/>
</dbReference>
<dbReference type="FunFam" id="3.30.70.1660:FF:000002">
    <property type="entry name" value="Peptide chain release factor 1"/>
    <property type="match status" value="1"/>
</dbReference>
<dbReference type="STRING" id="29730.A0A0D2SBQ4"/>
<dbReference type="SMART" id="SM00937">
    <property type="entry name" value="PCRF"/>
    <property type="match status" value="1"/>
</dbReference>
<dbReference type="eggNOG" id="KOG2726">
    <property type="taxonomic scope" value="Eukaryota"/>
</dbReference>
<evidence type="ECO:0000256" key="1">
    <source>
        <dbReference type="ARBA" id="ARBA00010835"/>
    </source>
</evidence>
<dbReference type="Gene3D" id="3.30.160.20">
    <property type="match status" value="1"/>
</dbReference>
<dbReference type="KEGG" id="gra:105802883"/>
<evidence type="ECO:0000313" key="5">
    <source>
        <dbReference type="EMBL" id="KJB41709.1"/>
    </source>
</evidence>
<dbReference type="SUPFAM" id="SSF75620">
    <property type="entry name" value="Release factor"/>
    <property type="match status" value="1"/>
</dbReference>
<dbReference type="InterPro" id="IPR000352">
    <property type="entry name" value="Pep_chain_release_fac_I"/>
</dbReference>
<dbReference type="PANTHER" id="PTHR43804">
    <property type="entry name" value="LD18447P"/>
    <property type="match status" value="1"/>
</dbReference>
<keyword evidence="2" id="KW-0488">Methylation</keyword>
<dbReference type="InterPro" id="IPR050057">
    <property type="entry name" value="Prokaryotic/Mito_RF"/>
</dbReference>
<dbReference type="GO" id="GO:0016149">
    <property type="term" value="F:translation release factor activity, codon specific"/>
    <property type="evidence" value="ECO:0007669"/>
    <property type="project" value="InterPro"/>
</dbReference>
<dbReference type="FunFam" id="3.30.160.20:FF:000004">
    <property type="entry name" value="Peptide chain release factor 1"/>
    <property type="match status" value="1"/>
</dbReference>
<sequence length="422" mass="47889">MKRLSRGLILCMNSLRQIQVAKSNPHPRNQRSFLLPAIPNIFLSFCRYYSTELQPQLSTDLLKIMEQRLVAIEHRSAFLENFMNQPEASPTEYSKANKELHKLRDSMDLINELRTKQKEIDSLRSLMAECPNDKDMLEMATEDLGKALEEEKRLQNLLLKSLLPRDDADERDCILEVRAGTGGEEASLFAMDVFKMYERYSQKKGWKFEVVDIAESDLKGYKEASAAISGAGVYGKLKFESGIHRVQRVPVTEKSGRIHTSAVSIAVLPQADEVDVRLRNEDLRIDTYRSGGSGGQHANTTNSAVRVTHFPTGITVTIQDERSQHMNKAKALKVLCAKLYEMERSRIQTSRSKLRSEQIGSGDRSERIRTYNFPQGRVTDHRVGITYHAIDDVMQGENLDVFVDALLLQQEMDAIATFSSDQ</sequence>
<dbReference type="InterPro" id="IPR045853">
    <property type="entry name" value="Pep_chain_release_fac_I_sf"/>
</dbReference>
<dbReference type="HAMAP" id="MF_00093">
    <property type="entry name" value="Rel_fac_1"/>
    <property type="match status" value="1"/>
</dbReference>
<keyword evidence="3" id="KW-0648">Protein biosynthesis</keyword>
<reference evidence="5 6" key="1">
    <citation type="journal article" date="2012" name="Nature">
        <title>Repeated polyploidization of Gossypium genomes and the evolution of spinnable cotton fibres.</title>
        <authorList>
            <person name="Paterson A.H."/>
            <person name="Wendel J.F."/>
            <person name="Gundlach H."/>
            <person name="Guo H."/>
            <person name="Jenkins J."/>
            <person name="Jin D."/>
            <person name="Llewellyn D."/>
            <person name="Showmaker K.C."/>
            <person name="Shu S."/>
            <person name="Udall J."/>
            <person name="Yoo M.J."/>
            <person name="Byers R."/>
            <person name="Chen W."/>
            <person name="Doron-Faigenboim A."/>
            <person name="Duke M.V."/>
            <person name="Gong L."/>
            <person name="Grimwood J."/>
            <person name="Grover C."/>
            <person name="Grupp K."/>
            <person name="Hu G."/>
            <person name="Lee T.H."/>
            <person name="Li J."/>
            <person name="Lin L."/>
            <person name="Liu T."/>
            <person name="Marler B.S."/>
            <person name="Page J.T."/>
            <person name="Roberts A.W."/>
            <person name="Romanel E."/>
            <person name="Sanders W.S."/>
            <person name="Szadkowski E."/>
            <person name="Tan X."/>
            <person name="Tang H."/>
            <person name="Xu C."/>
            <person name="Wang J."/>
            <person name="Wang Z."/>
            <person name="Zhang D."/>
            <person name="Zhang L."/>
            <person name="Ashrafi H."/>
            <person name="Bedon F."/>
            <person name="Bowers J.E."/>
            <person name="Brubaker C.L."/>
            <person name="Chee P.W."/>
            <person name="Das S."/>
            <person name="Gingle A.R."/>
            <person name="Haigler C.H."/>
            <person name="Harker D."/>
            <person name="Hoffmann L.V."/>
            <person name="Hovav R."/>
            <person name="Jones D.C."/>
            <person name="Lemke C."/>
            <person name="Mansoor S."/>
            <person name="ur Rahman M."/>
            <person name="Rainville L.N."/>
            <person name="Rambani A."/>
            <person name="Reddy U.K."/>
            <person name="Rong J.K."/>
            <person name="Saranga Y."/>
            <person name="Scheffler B.E."/>
            <person name="Scheffler J.A."/>
            <person name="Stelly D.M."/>
            <person name="Triplett B.A."/>
            <person name="Van Deynze A."/>
            <person name="Vaslin M.F."/>
            <person name="Waghmare V.N."/>
            <person name="Walford S.A."/>
            <person name="Wright R.J."/>
            <person name="Zaki E.A."/>
            <person name="Zhang T."/>
            <person name="Dennis E.S."/>
            <person name="Mayer K.F."/>
            <person name="Peterson D.G."/>
            <person name="Rokhsar D.S."/>
            <person name="Wang X."/>
            <person name="Schmutz J."/>
        </authorList>
    </citation>
    <scope>NUCLEOTIDE SEQUENCE [LARGE SCALE GENOMIC DNA]</scope>
</reference>
<gene>
    <name evidence="5" type="ORF">B456_007G116300</name>
</gene>
<dbReference type="InterPro" id="IPR004373">
    <property type="entry name" value="RF-1"/>
</dbReference>
<dbReference type="EMBL" id="CM001746">
    <property type="protein sequence ID" value="KJB41709.1"/>
    <property type="molecule type" value="Genomic_DNA"/>
</dbReference>
<dbReference type="Proteomes" id="UP000032304">
    <property type="component" value="Chromosome 7"/>
</dbReference>
<dbReference type="Gramene" id="KJB41709">
    <property type="protein sequence ID" value="KJB41709"/>
    <property type="gene ID" value="B456_007G116300"/>
</dbReference>
<dbReference type="NCBIfam" id="TIGR00019">
    <property type="entry name" value="prfA"/>
    <property type="match status" value="1"/>
</dbReference>
<dbReference type="OMA" id="ECQQSRS"/>
<keyword evidence="6" id="KW-1185">Reference proteome</keyword>
<evidence type="ECO:0000259" key="4">
    <source>
        <dbReference type="SMART" id="SM00937"/>
    </source>
</evidence>
<evidence type="ECO:0000313" key="6">
    <source>
        <dbReference type="Proteomes" id="UP000032304"/>
    </source>
</evidence>
<evidence type="ECO:0000256" key="2">
    <source>
        <dbReference type="ARBA" id="ARBA00022481"/>
    </source>
</evidence>
<dbReference type="Pfam" id="PF03462">
    <property type="entry name" value="PCRF"/>
    <property type="match status" value="1"/>
</dbReference>
<dbReference type="Gene3D" id="3.30.70.1660">
    <property type="match status" value="1"/>
</dbReference>
<organism evidence="5 6">
    <name type="scientific">Gossypium raimondii</name>
    <name type="common">Peruvian cotton</name>
    <name type="synonym">Gossypium klotzschianum subsp. raimondii</name>
    <dbReference type="NCBI Taxonomy" id="29730"/>
    <lineage>
        <taxon>Eukaryota</taxon>
        <taxon>Viridiplantae</taxon>
        <taxon>Streptophyta</taxon>
        <taxon>Embryophyta</taxon>
        <taxon>Tracheophyta</taxon>
        <taxon>Spermatophyta</taxon>
        <taxon>Magnoliopsida</taxon>
        <taxon>eudicotyledons</taxon>
        <taxon>Gunneridae</taxon>
        <taxon>Pentapetalae</taxon>
        <taxon>rosids</taxon>
        <taxon>malvids</taxon>
        <taxon>Malvales</taxon>
        <taxon>Malvaceae</taxon>
        <taxon>Malvoideae</taxon>
        <taxon>Gossypium</taxon>
    </lineage>
</organism>
<dbReference type="InterPro" id="IPR005139">
    <property type="entry name" value="PCRF"/>
</dbReference>
<dbReference type="Pfam" id="PF00472">
    <property type="entry name" value="RF-1"/>
    <property type="match status" value="1"/>
</dbReference>